<dbReference type="RefSeq" id="WP_211913005.1">
    <property type="nucleotide sequence ID" value="NZ_CP036498.1"/>
</dbReference>
<feature type="region of interest" description="Disordered" evidence="1">
    <location>
        <begin position="35"/>
        <end position="59"/>
    </location>
</feature>
<dbReference type="Pfam" id="PF11154">
    <property type="entry name" value="DUF2934"/>
    <property type="match status" value="1"/>
</dbReference>
<dbReference type="InterPro" id="IPR021327">
    <property type="entry name" value="DUF2934"/>
</dbReference>
<sequence length="59" mass="6854">MPTYSEDQIREYAHTLWDKAGRPDGRDEEFWHQAKSELEADEPGNEPAPTEENPKPMPE</sequence>
<evidence type="ECO:0000256" key="1">
    <source>
        <dbReference type="SAM" id="MobiDB-lite"/>
    </source>
</evidence>
<keyword evidence="3" id="KW-1185">Reference proteome</keyword>
<dbReference type="Proteomes" id="UP000682843">
    <property type="component" value="Chromosome"/>
</dbReference>
<proteinExistence type="predicted"/>
<name>A0ABX8A6W4_9BRAD</name>
<reference evidence="2 3" key="1">
    <citation type="submission" date="2019-02" db="EMBL/GenBank/DDBJ databases">
        <title>Emended description of the genus Rhodopseudomonas and description of Rhodopseudomonas albus sp. nov., a non-phototrophic, heavy-metal-tolerant bacterium isolated from garden soil.</title>
        <authorList>
            <person name="Bao Z."/>
            <person name="Cao W.W."/>
            <person name="Sato Y."/>
            <person name="Nishizawa T."/>
            <person name="Zhao J."/>
            <person name="Guo Y."/>
            <person name="Ohta H."/>
        </authorList>
    </citation>
    <scope>NUCLEOTIDE SEQUENCE [LARGE SCALE GENOMIC DNA]</scope>
    <source>
        <strain evidence="2 3">SK50-23</strain>
    </source>
</reference>
<organism evidence="2 3">
    <name type="scientific">Tardiphaga alba</name>
    <dbReference type="NCBI Taxonomy" id="340268"/>
    <lineage>
        <taxon>Bacteria</taxon>
        <taxon>Pseudomonadati</taxon>
        <taxon>Pseudomonadota</taxon>
        <taxon>Alphaproteobacteria</taxon>
        <taxon>Hyphomicrobiales</taxon>
        <taxon>Nitrobacteraceae</taxon>
        <taxon>Tardiphaga</taxon>
    </lineage>
</organism>
<gene>
    <name evidence="2" type="ORF">RPMA_11930</name>
</gene>
<protein>
    <submittedName>
        <fullName evidence="2">DUF2934 domain-containing protein</fullName>
    </submittedName>
</protein>
<dbReference type="EMBL" id="CP036498">
    <property type="protein sequence ID" value="QUS39464.1"/>
    <property type="molecule type" value="Genomic_DNA"/>
</dbReference>
<evidence type="ECO:0000313" key="3">
    <source>
        <dbReference type="Proteomes" id="UP000682843"/>
    </source>
</evidence>
<accession>A0ABX8A6W4</accession>
<evidence type="ECO:0000313" key="2">
    <source>
        <dbReference type="EMBL" id="QUS39464.1"/>
    </source>
</evidence>